<keyword evidence="1" id="KW-0808">Transferase</keyword>
<evidence type="ECO:0000313" key="2">
    <source>
        <dbReference type="Proteomes" id="UP000477911"/>
    </source>
</evidence>
<dbReference type="EMBL" id="WUMU01000030">
    <property type="protein sequence ID" value="MXN20570.1"/>
    <property type="molecule type" value="Genomic_DNA"/>
</dbReference>
<dbReference type="GO" id="GO:0016740">
    <property type="term" value="F:transferase activity"/>
    <property type="evidence" value="ECO:0007669"/>
    <property type="project" value="UniProtKB-KW"/>
</dbReference>
<protein>
    <submittedName>
        <fullName evidence="1">Nucleoside 2-deoxyribosyltransferase</fullName>
    </submittedName>
</protein>
<dbReference type="InterPro" id="IPR051239">
    <property type="entry name" value="2'-dNMP_N-hydrolase"/>
</dbReference>
<comment type="caution">
    <text evidence="1">The sequence shown here is derived from an EMBL/GenBank/DDBJ whole genome shotgun (WGS) entry which is preliminary data.</text>
</comment>
<dbReference type="GO" id="GO:0009159">
    <property type="term" value="P:deoxyribonucleoside monophosphate catabolic process"/>
    <property type="evidence" value="ECO:0007669"/>
    <property type="project" value="TreeGrafter"/>
</dbReference>
<reference evidence="1 2" key="1">
    <citation type="submission" date="2019-12" db="EMBL/GenBank/DDBJ databases">
        <authorList>
            <person name="Li M."/>
        </authorList>
    </citation>
    <scope>NUCLEOTIDE SEQUENCE [LARGE SCALE GENOMIC DNA]</scope>
    <source>
        <strain evidence="1 2">GBMRC 2024</strain>
    </source>
</reference>
<dbReference type="AlphaFoldDB" id="A0A6L7GBB7"/>
<dbReference type="RefSeq" id="WP_160896686.1">
    <property type="nucleotide sequence ID" value="NZ_WUMU01000030.1"/>
</dbReference>
<proteinExistence type="predicted"/>
<keyword evidence="2" id="KW-1185">Reference proteome</keyword>
<dbReference type="InterPro" id="IPR007710">
    <property type="entry name" value="Nucleoside_deoxyribTrfase"/>
</dbReference>
<sequence length="187" mass="20375">MRVYLAGPEVFLPDAREVLDRKIALTREAGLEPLAPGDLDEGPEGESRHEKGLRISRKNEALMHAADAIIANLTPFRGVGADPGTVYELGYMCGREKLAYGYTNVASNHFERLVNYYDGQMMQDEDGSLRGDDGLAVEHFDMADNLMLPGGIIARGGKLIACDVDPEALYSDLTAFADCLALLAARR</sequence>
<dbReference type="Pfam" id="PF05014">
    <property type="entry name" value="Nuc_deoxyrib_tr"/>
    <property type="match status" value="1"/>
</dbReference>
<accession>A0A6L7GBB7</accession>
<dbReference type="PANTHER" id="PTHR15364">
    <property type="entry name" value="2'-DEOXYNUCLEOSIDE 5'-PHOSPHATE N-HYDROLASE 1"/>
    <property type="match status" value="1"/>
</dbReference>
<gene>
    <name evidence="1" type="ORF">GR170_22295</name>
</gene>
<dbReference type="PANTHER" id="PTHR15364:SF0">
    <property type="entry name" value="2'-DEOXYNUCLEOSIDE 5'-PHOSPHATE N-HYDROLASE 1"/>
    <property type="match status" value="1"/>
</dbReference>
<evidence type="ECO:0000313" key="1">
    <source>
        <dbReference type="EMBL" id="MXN20570.1"/>
    </source>
</evidence>
<dbReference type="Gene3D" id="3.40.50.450">
    <property type="match status" value="1"/>
</dbReference>
<dbReference type="SUPFAM" id="SSF52309">
    <property type="entry name" value="N-(deoxy)ribosyltransferase-like"/>
    <property type="match status" value="1"/>
</dbReference>
<dbReference type="Proteomes" id="UP000477911">
    <property type="component" value="Unassembled WGS sequence"/>
</dbReference>
<dbReference type="GO" id="GO:0070694">
    <property type="term" value="F:5-hydroxymethyl-dUMP N-hydrolase activity"/>
    <property type="evidence" value="ECO:0007669"/>
    <property type="project" value="TreeGrafter"/>
</dbReference>
<name>A0A6L7GBB7_9RHOB</name>
<organism evidence="1 2">
    <name type="scientific">Pseudooceanicola albus</name>
    <dbReference type="NCBI Taxonomy" id="2692189"/>
    <lineage>
        <taxon>Bacteria</taxon>
        <taxon>Pseudomonadati</taxon>
        <taxon>Pseudomonadota</taxon>
        <taxon>Alphaproteobacteria</taxon>
        <taxon>Rhodobacterales</taxon>
        <taxon>Paracoccaceae</taxon>
        <taxon>Pseudooceanicola</taxon>
    </lineage>
</organism>